<dbReference type="GO" id="GO:0043448">
    <property type="term" value="P:alkane catabolic process"/>
    <property type="evidence" value="ECO:0007669"/>
    <property type="project" value="TreeGrafter"/>
</dbReference>
<feature type="chain" id="PRO_5011663763" description="Lipoprotein with Yx(FWY)xxD motif" evidence="1">
    <location>
        <begin position="22"/>
        <end position="295"/>
    </location>
</feature>
<dbReference type="OrthoDB" id="597632at2"/>
<evidence type="ECO:0008006" key="4">
    <source>
        <dbReference type="Google" id="ProtNLM"/>
    </source>
</evidence>
<dbReference type="PANTHER" id="PTHR39335:SF1">
    <property type="entry name" value="BLL4220 PROTEIN"/>
    <property type="match status" value="1"/>
</dbReference>
<dbReference type="PANTHER" id="PTHR39335">
    <property type="entry name" value="BLL4220 PROTEIN"/>
    <property type="match status" value="1"/>
</dbReference>
<reference evidence="3" key="1">
    <citation type="submission" date="2016-10" db="EMBL/GenBank/DDBJ databases">
        <authorList>
            <person name="Varghese N."/>
            <person name="Submissions S."/>
        </authorList>
    </citation>
    <scope>NUCLEOTIDE SEQUENCE [LARGE SCALE GENOMIC DNA]</scope>
    <source>
        <strain evidence="3">DSM 3695</strain>
    </source>
</reference>
<keyword evidence="3" id="KW-1185">Reference proteome</keyword>
<dbReference type="Pfam" id="PF03640">
    <property type="entry name" value="Lipoprotein_15"/>
    <property type="match status" value="3"/>
</dbReference>
<dbReference type="RefSeq" id="WP_089900531.1">
    <property type="nucleotide sequence ID" value="NZ_FOJG01000002.1"/>
</dbReference>
<dbReference type="AlphaFoldDB" id="A0A1I0SAB0"/>
<evidence type="ECO:0000313" key="2">
    <source>
        <dbReference type="EMBL" id="SEW53422.1"/>
    </source>
</evidence>
<proteinExistence type="predicted"/>
<gene>
    <name evidence="2" type="ORF">SAMN04488122_5454</name>
</gene>
<dbReference type="InterPro" id="IPR005297">
    <property type="entry name" value="Lipoprotein_repeat"/>
</dbReference>
<sequence>MNCVKNTLLSLIALSGIIAFSSCGSKNDDPSTPPTPKPVVQLSSNATLGNHLTDVDGNSLYYFSNDFNGNNNCTGGCAAVWPVYYAGDNLAQAALGTGLDIKDFGSITTTDGKKQSTYKGWPLYYYAPPSGGYNVREAPGQTNGEGVGGIWFVAKADYSIQLVNGQLVGSDGKNYLADHTEGTGKTLYFTDAKGLTLYAFSKDSFNINKFTKADFSNNAVWPIYETDQIVVPSTLDKTLFGSITVAGKKQLTYKGWPLYYFGQDAGVRGATKGVSFPAPGVWPAVTKDVAAAPKP</sequence>
<dbReference type="STRING" id="29529.SAMN04488122_5454"/>
<evidence type="ECO:0000256" key="1">
    <source>
        <dbReference type="SAM" id="SignalP"/>
    </source>
</evidence>
<name>A0A1I0SAB0_9BACT</name>
<keyword evidence="1" id="KW-0732">Signal</keyword>
<accession>A0A1I0SAB0</accession>
<dbReference type="PROSITE" id="PS51257">
    <property type="entry name" value="PROKAR_LIPOPROTEIN"/>
    <property type="match status" value="1"/>
</dbReference>
<dbReference type="Proteomes" id="UP000199310">
    <property type="component" value="Unassembled WGS sequence"/>
</dbReference>
<evidence type="ECO:0000313" key="3">
    <source>
        <dbReference type="Proteomes" id="UP000199310"/>
    </source>
</evidence>
<dbReference type="EMBL" id="FOJG01000002">
    <property type="protein sequence ID" value="SEW53422.1"/>
    <property type="molecule type" value="Genomic_DNA"/>
</dbReference>
<protein>
    <recommendedName>
        <fullName evidence="4">Lipoprotein with Yx(FWY)xxD motif</fullName>
    </recommendedName>
</protein>
<feature type="signal peptide" evidence="1">
    <location>
        <begin position="1"/>
        <end position="21"/>
    </location>
</feature>
<organism evidence="2 3">
    <name type="scientific">Chitinophaga arvensicola</name>
    <dbReference type="NCBI Taxonomy" id="29529"/>
    <lineage>
        <taxon>Bacteria</taxon>
        <taxon>Pseudomonadati</taxon>
        <taxon>Bacteroidota</taxon>
        <taxon>Chitinophagia</taxon>
        <taxon>Chitinophagales</taxon>
        <taxon>Chitinophagaceae</taxon>
        <taxon>Chitinophaga</taxon>
    </lineage>
</organism>